<reference evidence="3" key="1">
    <citation type="submission" date="2023-09" db="EMBL/GenBank/DDBJ databases">
        <title>Undibacterium sp. 20NA77.5 isolated from freshwater.</title>
        <authorList>
            <person name="Le V."/>
            <person name="Ko S.-R."/>
            <person name="Ahn C.-Y."/>
            <person name="Oh H.-M."/>
        </authorList>
    </citation>
    <scope>NUCLEOTIDE SEQUENCE</scope>
    <source>
        <strain evidence="3">20NA77.5</strain>
    </source>
</reference>
<dbReference type="PROSITE" id="PS50088">
    <property type="entry name" value="ANK_REPEAT"/>
    <property type="match status" value="1"/>
</dbReference>
<gene>
    <name evidence="3" type="ORF">RF679_02495</name>
</gene>
<evidence type="ECO:0000256" key="1">
    <source>
        <dbReference type="PROSITE-ProRule" id="PRU00023"/>
    </source>
</evidence>
<keyword evidence="4" id="KW-1185">Reference proteome</keyword>
<dbReference type="SUPFAM" id="SSF48403">
    <property type="entry name" value="Ankyrin repeat"/>
    <property type="match status" value="1"/>
</dbReference>
<keyword evidence="2" id="KW-0472">Membrane</keyword>
<dbReference type="EMBL" id="CP133720">
    <property type="protein sequence ID" value="WMW81165.1"/>
    <property type="molecule type" value="Genomic_DNA"/>
</dbReference>
<dbReference type="InterPro" id="IPR002110">
    <property type="entry name" value="Ankyrin_rpt"/>
</dbReference>
<name>A0ABY9RKG7_9BURK</name>
<dbReference type="RefSeq" id="WP_309482655.1">
    <property type="nucleotide sequence ID" value="NZ_CP133720.1"/>
</dbReference>
<keyword evidence="1" id="KW-0040">ANK repeat</keyword>
<organism evidence="3 4">
    <name type="scientific">Undibacterium cyanobacteriorum</name>
    <dbReference type="NCBI Taxonomy" id="3073561"/>
    <lineage>
        <taxon>Bacteria</taxon>
        <taxon>Pseudomonadati</taxon>
        <taxon>Pseudomonadota</taxon>
        <taxon>Betaproteobacteria</taxon>
        <taxon>Burkholderiales</taxon>
        <taxon>Oxalobacteraceae</taxon>
        <taxon>Undibacterium</taxon>
    </lineage>
</organism>
<feature type="repeat" description="ANK" evidence="1">
    <location>
        <begin position="114"/>
        <end position="136"/>
    </location>
</feature>
<proteinExistence type="predicted"/>
<keyword evidence="2" id="KW-1133">Transmembrane helix</keyword>
<dbReference type="PROSITE" id="PS50297">
    <property type="entry name" value="ANK_REP_REGION"/>
    <property type="match status" value="1"/>
</dbReference>
<dbReference type="Gene3D" id="1.25.40.20">
    <property type="entry name" value="Ankyrin repeat-containing domain"/>
    <property type="match status" value="1"/>
</dbReference>
<dbReference type="InterPro" id="IPR036770">
    <property type="entry name" value="Ankyrin_rpt-contain_sf"/>
</dbReference>
<evidence type="ECO:0000313" key="4">
    <source>
        <dbReference type="Proteomes" id="UP001181355"/>
    </source>
</evidence>
<dbReference type="Proteomes" id="UP001181355">
    <property type="component" value="Chromosome"/>
</dbReference>
<protein>
    <submittedName>
        <fullName evidence="3">Ankyrin repeat domain-containing protein</fullName>
    </submittedName>
</protein>
<evidence type="ECO:0000256" key="2">
    <source>
        <dbReference type="SAM" id="Phobius"/>
    </source>
</evidence>
<dbReference type="Pfam" id="PF12796">
    <property type="entry name" value="Ank_2"/>
    <property type="match status" value="1"/>
</dbReference>
<keyword evidence="2" id="KW-0812">Transmembrane</keyword>
<sequence>MLSVHLLVLLAAHRFLVITLSFTFPSLPMRHPLKLFVLVFALIGTVAIGTEAIAADSPAKPNKVISNLRQQMYTIGETSGKLEDYLAAEHKAVLEIRAYLAQGEATGLQEKTSSGQTPLMAAAINGYAEIVAELLKSEQVRAGINDTNPQGFSAWLHATWAFRQSMWVCNPQVFKDPFTWVPLFVIQPYYIQSPENPYRKTRRLLEQAGAIPAPEKAKQSWLDTCKMQDQRVRSLVEKSSDLLETVLAESPLAFAEFSKQLQTQNKK</sequence>
<evidence type="ECO:0000313" key="3">
    <source>
        <dbReference type="EMBL" id="WMW81165.1"/>
    </source>
</evidence>
<feature type="transmembrane region" description="Helical" evidence="2">
    <location>
        <begin position="35"/>
        <end position="54"/>
    </location>
</feature>
<accession>A0ABY9RKG7</accession>